<accession>A0A399FAC3</accession>
<evidence type="ECO:0000256" key="1">
    <source>
        <dbReference type="SAM" id="Phobius"/>
    </source>
</evidence>
<feature type="transmembrane region" description="Helical" evidence="1">
    <location>
        <begin position="52"/>
        <end position="73"/>
    </location>
</feature>
<keyword evidence="3" id="KW-1185">Reference proteome</keyword>
<dbReference type="AlphaFoldDB" id="A0A399FAC3"/>
<evidence type="ECO:0000313" key="3">
    <source>
        <dbReference type="Proteomes" id="UP000266178"/>
    </source>
</evidence>
<keyword evidence="1" id="KW-0472">Membrane</keyword>
<comment type="caution">
    <text evidence="2">The sequence shown here is derived from an EMBL/GenBank/DDBJ whole genome shotgun (WGS) entry which is preliminary data.</text>
</comment>
<evidence type="ECO:0008006" key="4">
    <source>
        <dbReference type="Google" id="ProtNLM"/>
    </source>
</evidence>
<feature type="transmembrane region" description="Helical" evidence="1">
    <location>
        <begin position="6"/>
        <end position="31"/>
    </location>
</feature>
<dbReference type="EMBL" id="QWLB01000005">
    <property type="protein sequence ID" value="RIH93544.1"/>
    <property type="molecule type" value="Genomic_DNA"/>
</dbReference>
<proteinExistence type="predicted"/>
<dbReference type="Proteomes" id="UP000266178">
    <property type="component" value="Unassembled WGS sequence"/>
</dbReference>
<protein>
    <recommendedName>
        <fullName evidence="4">DUF1772 domain-containing protein</fullName>
    </recommendedName>
</protein>
<evidence type="ECO:0000313" key="2">
    <source>
        <dbReference type="EMBL" id="RIH93544.1"/>
    </source>
</evidence>
<keyword evidence="1" id="KW-1133">Transmembrane helix</keyword>
<keyword evidence="1" id="KW-0812">Transmembrane</keyword>
<dbReference type="OrthoDB" id="27509at2"/>
<name>A0A399FAC3_9DEIN</name>
<reference evidence="2 3" key="1">
    <citation type="submission" date="2018-08" db="EMBL/GenBank/DDBJ databases">
        <title>Meiothermus granaticius genome AF-68 sequencing project.</title>
        <authorList>
            <person name="Da Costa M.S."/>
            <person name="Albuquerque L."/>
            <person name="Raposo P."/>
            <person name="Froufe H.J.C."/>
            <person name="Barroso C.S."/>
            <person name="Egas C."/>
        </authorList>
    </citation>
    <scope>NUCLEOTIDE SEQUENCE [LARGE SCALE GENOMIC DNA]</scope>
    <source>
        <strain evidence="2 3">AF-68</strain>
    </source>
</reference>
<sequence length="188" mass="20437">MDAPSWLLLATTVLFLYATGGSWMLQVVSYPTYALVGEREFVPFHKDSGRRLMPVFILPAVVACLFAVALVFWRSTAMPLWAALVAAGGGLVILGTTFALEVPKHNRLDAEGKSLALIAGLIRDNLPRSLAWTLGSAVLVFTRIYCCPGEGPSVERVSLGARAGHPPHQQFVEPREIHPRHHSPVLSS</sequence>
<dbReference type="RefSeq" id="WP_119356118.1">
    <property type="nucleotide sequence ID" value="NZ_BJXM01000003.1"/>
</dbReference>
<organism evidence="2 3">
    <name type="scientific">Meiothermus granaticius NBRC 107808</name>
    <dbReference type="NCBI Taxonomy" id="1227551"/>
    <lineage>
        <taxon>Bacteria</taxon>
        <taxon>Thermotogati</taxon>
        <taxon>Deinococcota</taxon>
        <taxon>Deinococci</taxon>
        <taxon>Thermales</taxon>
        <taxon>Thermaceae</taxon>
        <taxon>Meiothermus</taxon>
    </lineage>
</organism>
<feature type="transmembrane region" description="Helical" evidence="1">
    <location>
        <begin position="79"/>
        <end position="100"/>
    </location>
</feature>
<gene>
    <name evidence="2" type="ORF">Mgrana_00598</name>
</gene>